<sequence length="137" mass="14807">MFTPDRPFSSFAVPDIGAAAAFYRDTLGLDVTVYEEMGGGFTIALPGEGSIFVYPKEDHEPAVFTILNFSVADVDAAVDDLNKRGVVTKIYTDPDYGTDEKGISRGFEGGPDIAWFKDPAGNVISVGRMEPQMMGKQ</sequence>
<dbReference type="Pfam" id="PF00903">
    <property type="entry name" value="Glyoxalase"/>
    <property type="match status" value="1"/>
</dbReference>
<dbReference type="InterPro" id="IPR029068">
    <property type="entry name" value="Glyas_Bleomycin-R_OHBP_Dase"/>
</dbReference>
<dbReference type="CDD" id="cd06587">
    <property type="entry name" value="VOC"/>
    <property type="match status" value="1"/>
</dbReference>
<dbReference type="InterPro" id="IPR037523">
    <property type="entry name" value="VOC_core"/>
</dbReference>
<accession>A0A0M2HDD6</accession>
<gene>
    <name evidence="2" type="ORF">RS82_02208</name>
</gene>
<dbReference type="Proteomes" id="UP000034098">
    <property type="component" value="Unassembled WGS sequence"/>
</dbReference>
<dbReference type="SUPFAM" id="SSF54593">
    <property type="entry name" value="Glyoxalase/Bleomycin resistance protein/Dihydroxybiphenyl dioxygenase"/>
    <property type="match status" value="1"/>
</dbReference>
<name>A0A0M2HDD6_MICTR</name>
<dbReference type="AlphaFoldDB" id="A0A0M2HDD6"/>
<reference evidence="2 3" key="1">
    <citation type="submission" date="2015-02" db="EMBL/GenBank/DDBJ databases">
        <title>Draft genome sequences of ten Microbacterium spp. with emphasis on heavy metal contaminated environments.</title>
        <authorList>
            <person name="Corretto E."/>
        </authorList>
    </citation>
    <scope>NUCLEOTIDE SEQUENCE [LARGE SCALE GENOMIC DNA]</scope>
    <source>
        <strain evidence="2 3">DSM 8608</strain>
    </source>
</reference>
<dbReference type="RefSeq" id="WP_045299321.1">
    <property type="nucleotide sequence ID" value="NZ_JYJA01000035.1"/>
</dbReference>
<comment type="caution">
    <text evidence="2">The sequence shown here is derived from an EMBL/GenBank/DDBJ whole genome shotgun (WGS) entry which is preliminary data.</text>
</comment>
<dbReference type="PROSITE" id="PS51819">
    <property type="entry name" value="VOC"/>
    <property type="match status" value="1"/>
</dbReference>
<evidence type="ECO:0000313" key="2">
    <source>
        <dbReference type="EMBL" id="KJL42192.1"/>
    </source>
</evidence>
<dbReference type="EMBL" id="JYJA01000035">
    <property type="protein sequence ID" value="KJL42192.1"/>
    <property type="molecule type" value="Genomic_DNA"/>
</dbReference>
<feature type="domain" description="VOC" evidence="1">
    <location>
        <begin position="3"/>
        <end position="129"/>
    </location>
</feature>
<proteinExistence type="predicted"/>
<organism evidence="2 3">
    <name type="scientific">Microbacterium trichothecenolyticum</name>
    <name type="common">Aureobacterium trichothecenolyticum</name>
    <dbReference type="NCBI Taxonomy" id="69370"/>
    <lineage>
        <taxon>Bacteria</taxon>
        <taxon>Bacillati</taxon>
        <taxon>Actinomycetota</taxon>
        <taxon>Actinomycetes</taxon>
        <taxon>Micrococcales</taxon>
        <taxon>Microbacteriaceae</taxon>
        <taxon>Microbacterium</taxon>
    </lineage>
</organism>
<protein>
    <submittedName>
        <fullName evidence="2">Glyoxalase-like domain protein</fullName>
    </submittedName>
</protein>
<evidence type="ECO:0000313" key="3">
    <source>
        <dbReference type="Proteomes" id="UP000034098"/>
    </source>
</evidence>
<dbReference type="OrthoDB" id="9804907at2"/>
<keyword evidence="3" id="KW-1185">Reference proteome</keyword>
<dbReference type="Gene3D" id="3.10.180.10">
    <property type="entry name" value="2,3-Dihydroxybiphenyl 1,2-Dioxygenase, domain 1"/>
    <property type="match status" value="1"/>
</dbReference>
<dbReference type="PATRIC" id="fig|69370.6.peg.2241"/>
<evidence type="ECO:0000259" key="1">
    <source>
        <dbReference type="PROSITE" id="PS51819"/>
    </source>
</evidence>
<dbReference type="InterPro" id="IPR004360">
    <property type="entry name" value="Glyas_Fos-R_dOase_dom"/>
</dbReference>